<organism evidence="2 3">
    <name type="scientific">Methylobacterium cerastii</name>
    <dbReference type="NCBI Taxonomy" id="932741"/>
    <lineage>
        <taxon>Bacteria</taxon>
        <taxon>Pseudomonadati</taxon>
        <taxon>Pseudomonadota</taxon>
        <taxon>Alphaproteobacteria</taxon>
        <taxon>Hyphomicrobiales</taxon>
        <taxon>Methylobacteriaceae</taxon>
        <taxon>Methylobacterium</taxon>
    </lineage>
</organism>
<gene>
    <name evidence="2" type="ORF">AFCDBAGC_4933</name>
</gene>
<feature type="chain" id="PRO_5045752669" evidence="1">
    <location>
        <begin position="25"/>
        <end position="144"/>
    </location>
</feature>
<reference evidence="2 3" key="1">
    <citation type="journal article" date="2021" name="Front. Microbiol.">
        <title>Comprehensive Comparative Genomics and Phenotyping of Methylobacterium Species.</title>
        <authorList>
            <person name="Alessa O."/>
            <person name="Ogura Y."/>
            <person name="Fujitani Y."/>
            <person name="Takami H."/>
            <person name="Hayashi T."/>
            <person name="Sahin N."/>
            <person name="Tani A."/>
        </authorList>
    </citation>
    <scope>NUCLEOTIDE SEQUENCE [LARGE SCALE GENOMIC DNA]</scope>
    <source>
        <strain evidence="2 3">DSM 23679</strain>
    </source>
</reference>
<dbReference type="EMBL" id="BPQG01000111">
    <property type="protein sequence ID" value="GJD47048.1"/>
    <property type="molecule type" value="Genomic_DNA"/>
</dbReference>
<evidence type="ECO:0000256" key="1">
    <source>
        <dbReference type="SAM" id="SignalP"/>
    </source>
</evidence>
<proteinExistence type="predicted"/>
<feature type="signal peptide" evidence="1">
    <location>
        <begin position="1"/>
        <end position="24"/>
    </location>
</feature>
<keyword evidence="3" id="KW-1185">Reference proteome</keyword>
<sequence>MRPIPAYALLPMVAACVATMPARAEPEAPSQANNWTDLRAALAKCWTVPAGTDGSLLAYRFGLDKAGAIRGRPHIIARQLKGDAEAQRHYQEAADAALARCFPMPVTSAFGAILGESPLYLRFVNTPPTSAYQINSNITLFAPQ</sequence>
<evidence type="ECO:0000313" key="2">
    <source>
        <dbReference type="EMBL" id="GJD47048.1"/>
    </source>
</evidence>
<protein>
    <submittedName>
        <fullName evidence="2">Uncharacterized protein</fullName>
    </submittedName>
</protein>
<evidence type="ECO:0000313" key="3">
    <source>
        <dbReference type="Proteomes" id="UP001055117"/>
    </source>
</evidence>
<comment type="caution">
    <text evidence="2">The sequence shown here is derived from an EMBL/GenBank/DDBJ whole genome shotgun (WGS) entry which is preliminary data.</text>
</comment>
<dbReference type="PROSITE" id="PS51257">
    <property type="entry name" value="PROKAR_LIPOPROTEIN"/>
    <property type="match status" value="1"/>
</dbReference>
<dbReference type="Proteomes" id="UP001055117">
    <property type="component" value="Unassembled WGS sequence"/>
</dbReference>
<accession>A0ABQ4QP48</accession>
<keyword evidence="1" id="KW-0732">Signal</keyword>
<name>A0ABQ4QP48_9HYPH</name>